<feature type="region of interest" description="Disordered" evidence="5">
    <location>
        <begin position="1491"/>
        <end position="1566"/>
    </location>
</feature>
<feature type="compositionally biased region" description="Basic residues" evidence="5">
    <location>
        <begin position="270"/>
        <end position="281"/>
    </location>
</feature>
<feature type="domain" description="ZZ-type" evidence="6">
    <location>
        <begin position="757"/>
        <end position="809"/>
    </location>
</feature>
<dbReference type="CDD" id="cd14947">
    <property type="entry name" value="NBR1_like"/>
    <property type="match status" value="1"/>
</dbReference>
<feature type="region of interest" description="Disordered" evidence="5">
    <location>
        <begin position="157"/>
        <end position="305"/>
    </location>
</feature>
<evidence type="ECO:0000313" key="7">
    <source>
        <dbReference type="EMBL" id="KZW00588.1"/>
    </source>
</evidence>
<feature type="domain" description="ZZ-type" evidence="6">
    <location>
        <begin position="502"/>
        <end position="554"/>
    </location>
</feature>
<evidence type="ECO:0000256" key="1">
    <source>
        <dbReference type="ARBA" id="ARBA00022723"/>
    </source>
</evidence>
<dbReference type="Proteomes" id="UP000077266">
    <property type="component" value="Unassembled WGS sequence"/>
</dbReference>
<evidence type="ECO:0000313" key="8">
    <source>
        <dbReference type="Proteomes" id="UP000077266"/>
    </source>
</evidence>
<dbReference type="SUPFAM" id="SSF57850">
    <property type="entry name" value="RING/U-box"/>
    <property type="match status" value="4"/>
</dbReference>
<dbReference type="GO" id="GO:0008270">
    <property type="term" value="F:zinc ion binding"/>
    <property type="evidence" value="ECO:0007669"/>
    <property type="project" value="UniProtKB-KW"/>
</dbReference>
<dbReference type="CDD" id="cd02340">
    <property type="entry name" value="ZZ_NBR1_like"/>
    <property type="match status" value="3"/>
</dbReference>
<reference evidence="7 8" key="1">
    <citation type="journal article" date="2016" name="Mol. Biol. Evol.">
        <title>Comparative Genomics of Early-Diverging Mushroom-Forming Fungi Provides Insights into the Origins of Lignocellulose Decay Capabilities.</title>
        <authorList>
            <person name="Nagy L.G."/>
            <person name="Riley R."/>
            <person name="Tritt A."/>
            <person name="Adam C."/>
            <person name="Daum C."/>
            <person name="Floudas D."/>
            <person name="Sun H."/>
            <person name="Yadav J.S."/>
            <person name="Pangilinan J."/>
            <person name="Larsson K.H."/>
            <person name="Matsuura K."/>
            <person name="Barry K."/>
            <person name="Labutti K."/>
            <person name="Kuo R."/>
            <person name="Ohm R.A."/>
            <person name="Bhattacharya S.S."/>
            <person name="Shirouzu T."/>
            <person name="Yoshinaga Y."/>
            <person name="Martin F.M."/>
            <person name="Grigoriev I.V."/>
            <person name="Hibbett D.S."/>
        </authorList>
    </citation>
    <scope>NUCLEOTIDE SEQUENCE [LARGE SCALE GENOMIC DNA]</scope>
    <source>
        <strain evidence="7 8">HHB12029</strain>
    </source>
</reference>
<dbReference type="InterPro" id="IPR043145">
    <property type="entry name" value="Znf_ZZ_sf"/>
</dbReference>
<evidence type="ECO:0000259" key="6">
    <source>
        <dbReference type="PROSITE" id="PS50135"/>
    </source>
</evidence>
<dbReference type="EMBL" id="KV425900">
    <property type="protein sequence ID" value="KZW00588.1"/>
    <property type="molecule type" value="Genomic_DNA"/>
</dbReference>
<dbReference type="InterPro" id="IPR000433">
    <property type="entry name" value="Znf_ZZ"/>
</dbReference>
<feature type="compositionally biased region" description="Basic and acidic residues" evidence="5">
    <location>
        <begin position="1133"/>
        <end position="1174"/>
    </location>
</feature>
<feature type="compositionally biased region" description="Basic and acidic residues" evidence="5">
    <location>
        <begin position="185"/>
        <end position="206"/>
    </location>
</feature>
<keyword evidence="1" id="KW-0479">Metal-binding</keyword>
<gene>
    <name evidence="7" type="ORF">EXIGLDRAFT_145493</name>
</gene>
<dbReference type="PANTHER" id="PTHR20930:SF0">
    <property type="entry name" value="PROTEIN ILRUN"/>
    <property type="match status" value="1"/>
</dbReference>
<proteinExistence type="predicted"/>
<feature type="compositionally biased region" description="Basic residues" evidence="5">
    <location>
        <begin position="245"/>
        <end position="262"/>
    </location>
</feature>
<dbReference type="Pfam" id="PF16158">
    <property type="entry name" value="N_BRCA1_IG"/>
    <property type="match status" value="1"/>
</dbReference>
<evidence type="ECO:0000256" key="3">
    <source>
        <dbReference type="ARBA" id="ARBA00022833"/>
    </source>
</evidence>
<feature type="compositionally biased region" description="Pro residues" evidence="5">
    <location>
        <begin position="157"/>
        <end position="178"/>
    </location>
</feature>
<feature type="region of interest" description="Disordered" evidence="5">
    <location>
        <begin position="479"/>
        <end position="502"/>
    </location>
</feature>
<dbReference type="InterPro" id="IPR013783">
    <property type="entry name" value="Ig-like_fold"/>
</dbReference>
<keyword evidence="2 4" id="KW-0863">Zinc-finger</keyword>
<feature type="compositionally biased region" description="Low complexity" evidence="5">
    <location>
        <begin position="1546"/>
        <end position="1559"/>
    </location>
</feature>
<dbReference type="InParanoid" id="A0A165NDF6"/>
<dbReference type="CDD" id="cd02249">
    <property type="entry name" value="ZZ"/>
    <property type="match status" value="1"/>
</dbReference>
<accession>A0A165NDF6</accession>
<evidence type="ECO:0000256" key="2">
    <source>
        <dbReference type="ARBA" id="ARBA00022771"/>
    </source>
</evidence>
<name>A0A165NDF6_EXIGL</name>
<dbReference type="PANTHER" id="PTHR20930">
    <property type="entry name" value="OVARIAN CARCINOMA ANTIGEN CA125-RELATED"/>
    <property type="match status" value="1"/>
</dbReference>
<dbReference type="Gene3D" id="3.30.60.90">
    <property type="match status" value="4"/>
</dbReference>
<dbReference type="PROSITE" id="PS01357">
    <property type="entry name" value="ZF_ZZ_1"/>
    <property type="match status" value="2"/>
</dbReference>
<evidence type="ECO:0000256" key="5">
    <source>
        <dbReference type="SAM" id="MobiDB-lite"/>
    </source>
</evidence>
<dbReference type="InterPro" id="IPR032350">
    <property type="entry name" value="Nbr1_FW"/>
</dbReference>
<dbReference type="STRING" id="1314781.A0A165NDF6"/>
<dbReference type="Pfam" id="PF00569">
    <property type="entry name" value="ZZ"/>
    <property type="match status" value="4"/>
</dbReference>
<keyword evidence="3" id="KW-0862">Zinc</keyword>
<dbReference type="PROSITE" id="PS50135">
    <property type="entry name" value="ZF_ZZ_2"/>
    <property type="match status" value="2"/>
</dbReference>
<feature type="region of interest" description="Disordered" evidence="5">
    <location>
        <begin position="1133"/>
        <end position="1235"/>
    </location>
</feature>
<keyword evidence="8" id="KW-1185">Reference proteome</keyword>
<feature type="compositionally biased region" description="Basic and acidic residues" evidence="5">
    <location>
        <begin position="1188"/>
        <end position="1224"/>
    </location>
</feature>
<feature type="compositionally biased region" description="Acidic residues" evidence="5">
    <location>
        <begin position="1530"/>
        <end position="1539"/>
    </location>
</feature>
<dbReference type="Gene3D" id="2.60.40.10">
    <property type="entry name" value="Immunoglobulins"/>
    <property type="match status" value="1"/>
</dbReference>
<evidence type="ECO:0000256" key="4">
    <source>
        <dbReference type="PROSITE-ProRule" id="PRU00228"/>
    </source>
</evidence>
<dbReference type="SMART" id="SM00291">
    <property type="entry name" value="ZnF_ZZ"/>
    <property type="match status" value="4"/>
</dbReference>
<dbReference type="OrthoDB" id="661148at2759"/>
<organism evidence="7 8">
    <name type="scientific">Exidia glandulosa HHB12029</name>
    <dbReference type="NCBI Taxonomy" id="1314781"/>
    <lineage>
        <taxon>Eukaryota</taxon>
        <taxon>Fungi</taxon>
        <taxon>Dikarya</taxon>
        <taxon>Basidiomycota</taxon>
        <taxon>Agaricomycotina</taxon>
        <taxon>Agaricomycetes</taxon>
        <taxon>Auriculariales</taxon>
        <taxon>Exidiaceae</taxon>
        <taxon>Exidia</taxon>
    </lineage>
</organism>
<sequence length="1581" mass="175885">MIVKADYHGELRKFRTPSTHFPSYSELISQIRRVFPLAQDVHLRDVYITRHGSTIPLLLEHRIDNQAAYDGATAWLHSEPSYQSALLRLSVVDNDSQQQHQGQSQRPFGWNIFDDIASGPAAGWFPPPPPPPPMPPAPFNFDSFDVPPIPGFFPPPPPMFRLPTPPPPPPMPPIPPSYMNPFFSNEDHANEHDREREHEHQQDRERRARRSGHRQRDGRVPPASRSRHSPIQRVPGGFPSPITAPHRHHVHHRQHEHHHHHSQNVPGASRMRRNRAARSKSPRPGPSNTGYHVPSPGDSPVPRFLEFTDDENETLFGMRPPAREEYGMGHHESAPSHVHFHDEPQLEQRYPPHEEPVIFHDRAPTSEALFPIQLPSVPQTNPAAPVAAQFDTDFGERPSAVPVHTRRSFSCYSAAAWISAENGTQSPQVDLPAPQHPEQDACCPLDASKREVKGIVNNFLRDFTRVMSDTFGDEMEMHRDVGPSSAARTSPRPSPPDEQPLHPGVWCDACGESVRGTRYKCNECFNYDLCSRCHGRSNVHSPAHAFQKIDTPVVFRPDIAPTPAFGMDYIIGRDVPLDQVDPNAAPAVHRSVVCDKCDEDIIGERNKCVDCADYDLCSACIGSMRTFHNPAHRFFTLSRPNRIVIHTVDDLFNPPAAAPATARAPTPVVPPSTAHIEELLPALRSVVLSGHEVVSRAATHIGEQLGSRPPLMSTTAPANSPPQYREAHELVDELRYIVQDAHTLIGRAETQHEHRAEHPATCDLCDSHVVGVRWKCLDCPDWDACEACYAIVREQHPGHRFVKIESKDQLPSVANSMPARHYASCDACQNKIYGVRYKCMHASCPDFDLCANCEALPIKVHPEAHPLLKIVDPNTVIPTVVRNVRRVLRPASPSMRPATPISPPMRPVTPIIARDYAPSARAPTFSQGSFIAPAPLGCQLPRLPTPQSFTPFIPIPTPPPVIHPLTPPVAQPVNVRNDVMWYCPPALVSPPLPPIPSPPMAPVTPPMPAVSIPVLAPTVMLSPPPPALPEKPFMRFSQVWNPGFSQEQKSTPVDFERRPFADPFGDPEPIITPAEARASLLDASVDEILKGSDVPDFDYREHVHEEDAFRHEYKRSSVDDEAERVYREALAEVEKEMERKRAEERRESERKRAEERQDKGKRRMTQEEVRKLFAYDDGEETEPDEDRSETMRKTKEEVRRLFERVPLPERSSPKVSEHEDREALSSKPSTPVSFFSLGQEPRELEVHQETREMKPEWSLPPIESVASSMSFSDLVRERTTARAFPSVPVEEPVVVEESVVLPVEARTMEPEPIHEAEDVVIAAPPVVLTRKSRVSRQSSLFNIAPLVRSPTEGASELVATFISNNNVEDGHVFPPGAEFVKSWLMANEGSSSWPEATELVYVAGYRMANDENAPMRYAVGAVPSGGRADVVAADMKAPDVPGRYIGFWRLSDGLGNFFGHRVWCDIIVAEPEHDSDQSLAASSIVMPASAPANAPSVVNDDASQPPETPRTETGSEPESDAESDVSLIDLSEDSDDEWEEGRRLLPTTSAAAPAVTPKANTHHEGDDYVVLYDSASSADEA</sequence>
<feature type="compositionally biased region" description="Acidic residues" evidence="5">
    <location>
        <begin position="1176"/>
        <end position="1187"/>
    </location>
</feature>
<protein>
    <recommendedName>
        <fullName evidence="6">ZZ-type domain-containing protein</fullName>
    </recommendedName>
</protein>